<dbReference type="Proteomes" id="UP000478052">
    <property type="component" value="Unassembled WGS sequence"/>
</dbReference>
<name>A0A6G0VPE0_APHCR</name>
<sequence>MNLKNINDFLCRQYIVQGILKDITNGTSSESRSMSQDSKTSIMKTDPGSSAYNAWLIKTKLLKKIYDEYDLNVRMHEKPVGFTLTNKNNESLGTHDYETMKDIDDVKDLKTPYHSNEGKIL</sequence>
<dbReference type="GO" id="GO:0000428">
    <property type="term" value="C:DNA-directed RNA polymerase complex"/>
    <property type="evidence" value="ECO:0007669"/>
    <property type="project" value="UniProtKB-KW"/>
</dbReference>
<gene>
    <name evidence="2" type="ORF">FWK35_00032402</name>
</gene>
<keyword evidence="3" id="KW-1185">Reference proteome</keyword>
<protein>
    <submittedName>
        <fullName evidence="2">DNA-directed RNA polymerase II subunit RPB1-like</fullName>
    </submittedName>
</protein>
<keyword evidence="2" id="KW-0804">Transcription</keyword>
<accession>A0A6G0VPE0</accession>
<evidence type="ECO:0000256" key="1">
    <source>
        <dbReference type="SAM" id="MobiDB-lite"/>
    </source>
</evidence>
<keyword evidence="2" id="KW-0240">DNA-directed RNA polymerase</keyword>
<dbReference type="EMBL" id="VUJU01013634">
    <property type="protein sequence ID" value="KAF0704178.1"/>
    <property type="molecule type" value="Genomic_DNA"/>
</dbReference>
<feature type="region of interest" description="Disordered" evidence="1">
    <location>
        <begin position="25"/>
        <end position="44"/>
    </location>
</feature>
<organism evidence="2 3">
    <name type="scientific">Aphis craccivora</name>
    <name type="common">Cowpea aphid</name>
    <dbReference type="NCBI Taxonomy" id="307492"/>
    <lineage>
        <taxon>Eukaryota</taxon>
        <taxon>Metazoa</taxon>
        <taxon>Ecdysozoa</taxon>
        <taxon>Arthropoda</taxon>
        <taxon>Hexapoda</taxon>
        <taxon>Insecta</taxon>
        <taxon>Pterygota</taxon>
        <taxon>Neoptera</taxon>
        <taxon>Paraneoptera</taxon>
        <taxon>Hemiptera</taxon>
        <taxon>Sternorrhyncha</taxon>
        <taxon>Aphidomorpha</taxon>
        <taxon>Aphidoidea</taxon>
        <taxon>Aphididae</taxon>
        <taxon>Aphidini</taxon>
        <taxon>Aphis</taxon>
        <taxon>Aphis</taxon>
    </lineage>
</organism>
<proteinExistence type="predicted"/>
<reference evidence="2 3" key="1">
    <citation type="submission" date="2019-08" db="EMBL/GenBank/DDBJ databases">
        <title>Whole genome of Aphis craccivora.</title>
        <authorList>
            <person name="Voronova N.V."/>
            <person name="Shulinski R.S."/>
            <person name="Bandarenka Y.V."/>
            <person name="Zhorov D.G."/>
            <person name="Warner D."/>
        </authorList>
    </citation>
    <scope>NUCLEOTIDE SEQUENCE [LARGE SCALE GENOMIC DNA]</scope>
    <source>
        <strain evidence="2">180601</strain>
        <tissue evidence="2">Whole Body</tissue>
    </source>
</reference>
<evidence type="ECO:0000313" key="2">
    <source>
        <dbReference type="EMBL" id="KAF0704178.1"/>
    </source>
</evidence>
<comment type="caution">
    <text evidence="2">The sequence shown here is derived from an EMBL/GenBank/DDBJ whole genome shotgun (WGS) entry which is preliminary data.</text>
</comment>
<evidence type="ECO:0000313" key="3">
    <source>
        <dbReference type="Proteomes" id="UP000478052"/>
    </source>
</evidence>
<dbReference type="AlphaFoldDB" id="A0A6G0VPE0"/>